<dbReference type="Gene3D" id="2.60.120.10">
    <property type="entry name" value="Jelly Rolls"/>
    <property type="match status" value="1"/>
</dbReference>
<keyword evidence="1" id="KW-0805">Transcription regulation</keyword>
<dbReference type="InterPro" id="IPR018490">
    <property type="entry name" value="cNMP-bd_dom_sf"/>
</dbReference>
<name>A0A7G9S0E2_9FIRM</name>
<gene>
    <name evidence="6" type="ORF">H9L01_02825</name>
</gene>
<dbReference type="InterPro" id="IPR014710">
    <property type="entry name" value="RmlC-like_jellyroll"/>
</dbReference>
<dbReference type="CDD" id="cd00038">
    <property type="entry name" value="CAP_ED"/>
    <property type="match status" value="1"/>
</dbReference>
<organism evidence="6 7">
    <name type="scientific">Erysipelothrix inopinata</name>
    <dbReference type="NCBI Taxonomy" id="225084"/>
    <lineage>
        <taxon>Bacteria</taxon>
        <taxon>Bacillati</taxon>
        <taxon>Bacillota</taxon>
        <taxon>Erysipelotrichia</taxon>
        <taxon>Erysipelotrichales</taxon>
        <taxon>Erysipelotrichaceae</taxon>
        <taxon>Erysipelothrix</taxon>
    </lineage>
</organism>
<evidence type="ECO:0000256" key="1">
    <source>
        <dbReference type="ARBA" id="ARBA00023015"/>
    </source>
</evidence>
<dbReference type="InterPro" id="IPR000595">
    <property type="entry name" value="cNMP-bd_dom"/>
</dbReference>
<keyword evidence="7" id="KW-1185">Reference proteome</keyword>
<evidence type="ECO:0000313" key="7">
    <source>
        <dbReference type="Proteomes" id="UP000515928"/>
    </source>
</evidence>
<evidence type="ECO:0000259" key="4">
    <source>
        <dbReference type="PROSITE" id="PS50042"/>
    </source>
</evidence>
<dbReference type="InterPro" id="IPR012318">
    <property type="entry name" value="HTH_CRP"/>
</dbReference>
<feature type="domain" description="HTH crp-type" evidence="5">
    <location>
        <begin position="146"/>
        <end position="209"/>
    </location>
</feature>
<dbReference type="EMBL" id="CP060715">
    <property type="protein sequence ID" value="QNN61317.1"/>
    <property type="molecule type" value="Genomic_DNA"/>
</dbReference>
<evidence type="ECO:0000256" key="2">
    <source>
        <dbReference type="ARBA" id="ARBA00023125"/>
    </source>
</evidence>
<dbReference type="SUPFAM" id="SSF46785">
    <property type="entry name" value="Winged helix' DNA-binding domain"/>
    <property type="match status" value="1"/>
</dbReference>
<dbReference type="PROSITE" id="PS50042">
    <property type="entry name" value="CNMP_BINDING_3"/>
    <property type="match status" value="1"/>
</dbReference>
<dbReference type="SUPFAM" id="SSF51206">
    <property type="entry name" value="cAMP-binding domain-like"/>
    <property type="match status" value="1"/>
</dbReference>
<evidence type="ECO:0000259" key="5">
    <source>
        <dbReference type="PROSITE" id="PS51063"/>
    </source>
</evidence>
<dbReference type="Proteomes" id="UP000515928">
    <property type="component" value="Chromosome"/>
</dbReference>
<feature type="domain" description="Cyclic nucleotide-binding" evidence="4">
    <location>
        <begin position="27"/>
        <end position="106"/>
    </location>
</feature>
<dbReference type="InterPro" id="IPR036390">
    <property type="entry name" value="WH_DNA-bd_sf"/>
</dbReference>
<dbReference type="GO" id="GO:0003677">
    <property type="term" value="F:DNA binding"/>
    <property type="evidence" value="ECO:0007669"/>
    <property type="project" value="UniProtKB-KW"/>
</dbReference>
<evidence type="ECO:0000313" key="6">
    <source>
        <dbReference type="EMBL" id="QNN61317.1"/>
    </source>
</evidence>
<dbReference type="AlphaFoldDB" id="A0A7G9S0E2"/>
<accession>A0A7G9S0E2</accession>
<dbReference type="KEGG" id="eio:H9L01_02825"/>
<sequence length="217" mass="24818">MKTVKLNQHHHNILSYYNLDHLPKELIQAVQFRSKELVVEETYSFSQLYIIVTGRARVYRSTQDGQSHFLCNYIYDGIIGEVELMNGSQTVESSVVAITEFECLAIPYDICANEINTNHQFLMTISESLAKKVRDNADNLVSLAFNTGEQRLCSYILNNANDDYFSDTLTEVSKLVALSYRHVLRILNQLCNDNILSKEKSGYQITNRKSLINLSGY</sequence>
<dbReference type="RefSeq" id="WP_187534519.1">
    <property type="nucleotide sequence ID" value="NZ_CBCSHU010000001.1"/>
</dbReference>
<keyword evidence="2" id="KW-0238">DNA-binding</keyword>
<keyword evidence="3" id="KW-0804">Transcription</keyword>
<proteinExistence type="predicted"/>
<protein>
    <submittedName>
        <fullName evidence="6">Cyclic nucleotide-binding domain-containing protein</fullName>
    </submittedName>
</protein>
<reference evidence="6 7" key="1">
    <citation type="submission" date="2020-08" db="EMBL/GenBank/DDBJ databases">
        <title>Genome sequence of Erysipelothrix inopinata DSM 15511T.</title>
        <authorList>
            <person name="Hyun D.-W."/>
            <person name="Bae J.-W."/>
        </authorList>
    </citation>
    <scope>NUCLEOTIDE SEQUENCE [LARGE SCALE GENOMIC DNA]</scope>
    <source>
        <strain evidence="6 7">DSM 15511</strain>
    </source>
</reference>
<dbReference type="PROSITE" id="PS51063">
    <property type="entry name" value="HTH_CRP_2"/>
    <property type="match status" value="1"/>
</dbReference>
<dbReference type="GO" id="GO:0006355">
    <property type="term" value="P:regulation of DNA-templated transcription"/>
    <property type="evidence" value="ECO:0007669"/>
    <property type="project" value="InterPro"/>
</dbReference>
<dbReference type="Pfam" id="PF00027">
    <property type="entry name" value="cNMP_binding"/>
    <property type="match status" value="1"/>
</dbReference>
<evidence type="ECO:0000256" key="3">
    <source>
        <dbReference type="ARBA" id="ARBA00023163"/>
    </source>
</evidence>